<dbReference type="Proteomes" id="UP000176631">
    <property type="component" value="Unassembled WGS sequence"/>
</dbReference>
<dbReference type="PROSITE" id="PS50853">
    <property type="entry name" value="FN3"/>
    <property type="match status" value="2"/>
</dbReference>
<dbReference type="InterPro" id="IPR031768">
    <property type="entry name" value="CBM60_xylan-bd"/>
</dbReference>
<dbReference type="SMART" id="SM00060">
    <property type="entry name" value="FN3"/>
    <property type="match status" value="2"/>
</dbReference>
<dbReference type="InterPro" id="IPR003961">
    <property type="entry name" value="FN3_dom"/>
</dbReference>
<keyword evidence="2" id="KW-0812">Transmembrane</keyword>
<protein>
    <recommendedName>
        <fullName evidence="3">Fibronectin type-III domain-containing protein</fullName>
    </recommendedName>
</protein>
<dbReference type="InterPro" id="IPR039331">
    <property type="entry name" value="PAPs-like"/>
</dbReference>
<feature type="domain" description="Fibronectin type-III" evidence="3">
    <location>
        <begin position="338"/>
        <end position="430"/>
    </location>
</feature>
<dbReference type="Gene3D" id="2.60.40.380">
    <property type="entry name" value="Purple acid phosphatase-like, N-terminal"/>
    <property type="match status" value="2"/>
</dbReference>
<name>A0A1G1W6B6_9BACT</name>
<accession>A0A1G1W6B6</accession>
<dbReference type="InterPro" id="IPR015914">
    <property type="entry name" value="PAPs_N"/>
</dbReference>
<keyword evidence="2" id="KW-0472">Membrane</keyword>
<evidence type="ECO:0000313" key="5">
    <source>
        <dbReference type="Proteomes" id="UP000176631"/>
    </source>
</evidence>
<evidence type="ECO:0000259" key="3">
    <source>
        <dbReference type="PROSITE" id="PS50853"/>
    </source>
</evidence>
<organism evidence="4 5">
    <name type="scientific">Candidatus Woykebacteria bacterium RBG_13_40_15</name>
    <dbReference type="NCBI Taxonomy" id="1802593"/>
    <lineage>
        <taxon>Bacteria</taxon>
        <taxon>Candidatus Woykeibacteriota</taxon>
    </lineage>
</organism>
<dbReference type="STRING" id="1802593.A2172_02020"/>
<dbReference type="GO" id="GO:0003993">
    <property type="term" value="F:acid phosphatase activity"/>
    <property type="evidence" value="ECO:0007669"/>
    <property type="project" value="InterPro"/>
</dbReference>
<sequence>MLESIKRIISPPYSPKDLLQIFITVWIIFLIPLTVLAVFKSSELSNKAKAASPIAIGVSAYTNHISSEPKGLTYVYKYIIPGGTNIVPNYINTAYQYNFKPVLIVYTNYDTTTPDWATWDATMNAIKADGREVWVVVEPDLMGYIRNNNACGTTGKTYTDRFLSTKPANAHLGFFISGWNLGSGTESWASTPAQDAASWKSCWLAAGGDKMEDVYFDISDRDQEYKGTFPWPASRITMWENFARELKGQFGKKVGIWQIPMGNTTCQNGRRSNIVETWLTVAKLNELSPYVDKLLFGPGIEDYDPANTQSWNLPSHTKYDCGLFNQRVTELAGDTNPPQTAPVVSSVSATSTTDAATITWTTDQPSTSKVDYGTTASFGKSLSSASLVTSHTMSLTNLAANTTYYYKVYSTNSSGLTGSSGTLSFSTKALPSPTAPVVSNVTAVPTTGSAAITWTTDQQSTSKVDYGTTTNLGTISNTTTLVTSHSVTLANLNSNTTYYYKVSSTNASGLTGSSGILSFKTAAPTTPTTYSFEAETMSLNRNYGRTFSDTNASAGKALIIWSNATASKSINTSATKITIRARGDICSGSPHMTVKVGSTTIFSTNVSSATWADYSGTVSITSGARTLKVIFDNDYYPGSCDRNLRADKITLTK</sequence>
<dbReference type="AlphaFoldDB" id="A0A1G1W6B6"/>
<feature type="domain" description="Fibronectin type-III" evidence="3">
    <location>
        <begin position="432"/>
        <end position="524"/>
    </location>
</feature>
<gene>
    <name evidence="4" type="ORF">A2172_02020</name>
</gene>
<dbReference type="SUPFAM" id="SSF49363">
    <property type="entry name" value="Purple acid phosphatase, N-terminal domain"/>
    <property type="match status" value="2"/>
</dbReference>
<dbReference type="CDD" id="cd00063">
    <property type="entry name" value="FN3"/>
    <property type="match status" value="2"/>
</dbReference>
<reference evidence="4 5" key="1">
    <citation type="journal article" date="2016" name="Nat. Commun.">
        <title>Thousands of microbial genomes shed light on interconnected biogeochemical processes in an aquifer system.</title>
        <authorList>
            <person name="Anantharaman K."/>
            <person name="Brown C.T."/>
            <person name="Hug L.A."/>
            <person name="Sharon I."/>
            <person name="Castelle C.J."/>
            <person name="Probst A.J."/>
            <person name="Thomas B.C."/>
            <person name="Singh A."/>
            <person name="Wilkins M.J."/>
            <person name="Karaoz U."/>
            <person name="Brodie E.L."/>
            <person name="Williams K.H."/>
            <person name="Hubbard S.S."/>
            <person name="Banfield J.F."/>
        </authorList>
    </citation>
    <scope>NUCLEOTIDE SEQUENCE [LARGE SCALE GENOMIC DNA]</scope>
</reference>
<evidence type="ECO:0000256" key="1">
    <source>
        <dbReference type="ARBA" id="ARBA00022729"/>
    </source>
</evidence>
<dbReference type="Pfam" id="PF16841">
    <property type="entry name" value="CBM60"/>
    <property type="match status" value="1"/>
</dbReference>
<evidence type="ECO:0000313" key="4">
    <source>
        <dbReference type="EMBL" id="OGY23134.1"/>
    </source>
</evidence>
<dbReference type="Pfam" id="PF16656">
    <property type="entry name" value="Pur_ac_phosph_N"/>
    <property type="match status" value="2"/>
</dbReference>
<proteinExistence type="predicted"/>
<keyword evidence="2" id="KW-1133">Transmembrane helix</keyword>
<dbReference type="EMBL" id="MHCP01000028">
    <property type="protein sequence ID" value="OGY23134.1"/>
    <property type="molecule type" value="Genomic_DNA"/>
</dbReference>
<dbReference type="GO" id="GO:0046872">
    <property type="term" value="F:metal ion binding"/>
    <property type="evidence" value="ECO:0007669"/>
    <property type="project" value="InterPro"/>
</dbReference>
<evidence type="ECO:0000256" key="2">
    <source>
        <dbReference type="SAM" id="Phobius"/>
    </source>
</evidence>
<dbReference type="Gene3D" id="2.60.60.40">
    <property type="match status" value="1"/>
</dbReference>
<dbReference type="InterPro" id="IPR008963">
    <property type="entry name" value="Purple_acid_Pase-like_N"/>
</dbReference>
<comment type="caution">
    <text evidence="4">The sequence shown here is derived from an EMBL/GenBank/DDBJ whole genome shotgun (WGS) entry which is preliminary data.</text>
</comment>
<dbReference type="PANTHER" id="PTHR22953">
    <property type="entry name" value="ACID PHOSPHATASE RELATED"/>
    <property type="match status" value="1"/>
</dbReference>
<dbReference type="PANTHER" id="PTHR22953:SF153">
    <property type="entry name" value="PURPLE ACID PHOSPHATASE"/>
    <property type="match status" value="1"/>
</dbReference>
<feature type="transmembrane region" description="Helical" evidence="2">
    <location>
        <begin position="21"/>
        <end position="39"/>
    </location>
</feature>
<keyword evidence="1" id="KW-0732">Signal</keyword>